<accession>A0A5C6FRC9</accession>
<reference evidence="2 3" key="1">
    <citation type="submission" date="2019-02" db="EMBL/GenBank/DDBJ databases">
        <title>Deep-cultivation of Planctomycetes and their phenomic and genomic characterization uncovers novel biology.</title>
        <authorList>
            <person name="Wiegand S."/>
            <person name="Jogler M."/>
            <person name="Boedeker C."/>
            <person name="Pinto D."/>
            <person name="Vollmers J."/>
            <person name="Rivas-Marin E."/>
            <person name="Kohn T."/>
            <person name="Peeters S.H."/>
            <person name="Heuer A."/>
            <person name="Rast P."/>
            <person name="Oberbeckmann S."/>
            <person name="Bunk B."/>
            <person name="Jeske O."/>
            <person name="Meyerdierks A."/>
            <person name="Storesund J.E."/>
            <person name="Kallscheuer N."/>
            <person name="Luecker S."/>
            <person name="Lage O.M."/>
            <person name="Pohl T."/>
            <person name="Merkel B.J."/>
            <person name="Hornburger P."/>
            <person name="Mueller R.-W."/>
            <person name="Bruemmer F."/>
            <person name="Labrenz M."/>
            <person name="Spormann A.M."/>
            <person name="Op Den Camp H."/>
            <person name="Overmann J."/>
            <person name="Amann R."/>
            <person name="Jetten M.S.M."/>
            <person name="Mascher T."/>
            <person name="Medema M.H."/>
            <person name="Devos D.P."/>
            <person name="Kaster A.-K."/>
            <person name="Ovreas L."/>
            <person name="Rohde M."/>
            <person name="Galperin M.Y."/>
            <person name="Jogler C."/>
        </authorList>
    </citation>
    <scope>NUCLEOTIDE SEQUENCE [LARGE SCALE GENOMIC DNA]</scope>
    <source>
        <strain evidence="2 3">V7</strain>
    </source>
</reference>
<dbReference type="Gene3D" id="2.60.40.10">
    <property type="entry name" value="Immunoglobulins"/>
    <property type="match status" value="1"/>
</dbReference>
<dbReference type="InterPro" id="IPR013783">
    <property type="entry name" value="Ig-like_fold"/>
</dbReference>
<sequence length="172" mass="18981">MMIRKLTVNHRRLTILIVLVVCLPGVKWGNIVSAQDSPSADRLMSLGRTRVSINDGWRFIKYADAEDADALIDDVRPEVTDKKDDRPADTEPTEAEKVVASDETLKPWILPSGKAFVSDPAKRTQRPDGNTGVGFPFVQNSFDAHGTIVPQANHQLTFHVEGPGHIAATDNW</sequence>
<organism evidence="2 3">
    <name type="scientific">Crateriforma conspicua</name>
    <dbReference type="NCBI Taxonomy" id="2527996"/>
    <lineage>
        <taxon>Bacteria</taxon>
        <taxon>Pseudomonadati</taxon>
        <taxon>Planctomycetota</taxon>
        <taxon>Planctomycetia</taxon>
        <taxon>Planctomycetales</taxon>
        <taxon>Planctomycetaceae</taxon>
        <taxon>Crateriforma</taxon>
    </lineage>
</organism>
<evidence type="ECO:0000313" key="3">
    <source>
        <dbReference type="Proteomes" id="UP000316476"/>
    </source>
</evidence>
<protein>
    <submittedName>
        <fullName evidence="2">Uncharacterized protein</fullName>
    </submittedName>
</protein>
<dbReference type="AlphaFoldDB" id="A0A5C6FRC9"/>
<proteinExistence type="predicted"/>
<dbReference type="Proteomes" id="UP000316476">
    <property type="component" value="Unassembled WGS sequence"/>
</dbReference>
<evidence type="ECO:0000313" key="2">
    <source>
        <dbReference type="EMBL" id="TWU63046.1"/>
    </source>
</evidence>
<comment type="caution">
    <text evidence="2">The sequence shown here is derived from an EMBL/GenBank/DDBJ whole genome shotgun (WGS) entry which is preliminary data.</text>
</comment>
<dbReference type="EMBL" id="SJPZ01000002">
    <property type="protein sequence ID" value="TWU63046.1"/>
    <property type="molecule type" value="Genomic_DNA"/>
</dbReference>
<evidence type="ECO:0000256" key="1">
    <source>
        <dbReference type="SAM" id="MobiDB-lite"/>
    </source>
</evidence>
<feature type="region of interest" description="Disordered" evidence="1">
    <location>
        <begin position="76"/>
        <end position="98"/>
    </location>
</feature>
<gene>
    <name evidence="2" type="ORF">V7x_47840</name>
</gene>
<name>A0A5C6FRC9_9PLAN</name>